<organism evidence="1">
    <name type="scientific">viral metagenome</name>
    <dbReference type="NCBI Taxonomy" id="1070528"/>
    <lineage>
        <taxon>unclassified sequences</taxon>
        <taxon>metagenomes</taxon>
        <taxon>organismal metagenomes</taxon>
    </lineage>
</organism>
<name>A0A6C0K630_9ZZZZ</name>
<dbReference type="EMBL" id="MN740786">
    <property type="protein sequence ID" value="QHU11544.1"/>
    <property type="molecule type" value="Genomic_DNA"/>
</dbReference>
<dbReference type="AlphaFoldDB" id="A0A6C0K630"/>
<evidence type="ECO:0000313" key="1">
    <source>
        <dbReference type="EMBL" id="QHU11544.1"/>
    </source>
</evidence>
<proteinExistence type="predicted"/>
<protein>
    <submittedName>
        <fullName evidence="1">Uncharacterized protein</fullName>
    </submittedName>
</protein>
<sequence>MYHPIQKTYTDLHQENVKEEDKIYSSILIITDPEGPMATGPLSSSPQLRWEDLKFFWKEAVQRIYNPWYAVLQSTLTGDTPKRVAAIQQTNNILGVLAQELETRYPHLSFEFIIATPAGIVRALGGHFSKDLKTLLGLAEAFTGKILCVTRTYDEQDQKLTDFFTAGLDFFNKTSGTSFSHILQVAVGRQ</sequence>
<accession>A0A6C0K630</accession>
<reference evidence="1" key="1">
    <citation type="journal article" date="2020" name="Nature">
        <title>Giant virus diversity and host interactions through global metagenomics.</title>
        <authorList>
            <person name="Schulz F."/>
            <person name="Roux S."/>
            <person name="Paez-Espino D."/>
            <person name="Jungbluth S."/>
            <person name="Walsh D.A."/>
            <person name="Denef V.J."/>
            <person name="McMahon K.D."/>
            <person name="Konstantinidis K.T."/>
            <person name="Eloe-Fadrosh E.A."/>
            <person name="Kyrpides N.C."/>
            <person name="Woyke T."/>
        </authorList>
    </citation>
    <scope>NUCLEOTIDE SEQUENCE</scope>
    <source>
        <strain evidence="1">GVMAG-S-1101169-75</strain>
    </source>
</reference>